<comment type="subcellular location">
    <subcellularLocation>
        <location evidence="1">Nucleus</location>
    </subcellularLocation>
</comment>
<comment type="caution">
    <text evidence="3">The sequence shown here is derived from an EMBL/GenBank/DDBJ whole genome shotgun (WGS) entry which is preliminary data.</text>
</comment>
<dbReference type="InterPro" id="IPR004330">
    <property type="entry name" value="FAR1_DNA_bnd_dom"/>
</dbReference>
<proteinExistence type="inferred from homology"/>
<accession>A0AAD4TH04</accession>
<keyword evidence="4" id="KW-1185">Reference proteome</keyword>
<dbReference type="EMBL" id="JAJJMB010001395">
    <property type="protein sequence ID" value="KAI3957066.1"/>
    <property type="molecule type" value="Genomic_DNA"/>
</dbReference>
<dbReference type="PANTHER" id="PTHR31669">
    <property type="entry name" value="PROTEIN FAR1-RELATED SEQUENCE 10-RELATED"/>
    <property type="match status" value="1"/>
</dbReference>
<evidence type="ECO:0000259" key="2">
    <source>
        <dbReference type="Pfam" id="PF03101"/>
    </source>
</evidence>
<dbReference type="GO" id="GO:0005634">
    <property type="term" value="C:nucleus"/>
    <property type="evidence" value="ECO:0007669"/>
    <property type="project" value="UniProtKB-SubCell"/>
</dbReference>
<keyword evidence="1" id="KW-0863">Zinc-finger</keyword>
<protein>
    <recommendedName>
        <fullName evidence="1">Protein FAR1-RELATED SEQUENCE</fullName>
    </recommendedName>
</protein>
<keyword evidence="1" id="KW-0862">Zinc</keyword>
<dbReference type="GO" id="GO:0008270">
    <property type="term" value="F:zinc ion binding"/>
    <property type="evidence" value="ECO:0007669"/>
    <property type="project" value="UniProtKB-UniRule"/>
</dbReference>
<gene>
    <name evidence="3" type="ORF">MKW98_022166</name>
</gene>
<reference evidence="3" key="1">
    <citation type="submission" date="2022-04" db="EMBL/GenBank/DDBJ databases">
        <title>A functionally conserved STORR gene fusion in Papaver species that diverged 16.8 million years ago.</title>
        <authorList>
            <person name="Catania T."/>
        </authorList>
    </citation>
    <scope>NUCLEOTIDE SEQUENCE</scope>
    <source>
        <strain evidence="3">S-188037</strain>
    </source>
</reference>
<evidence type="ECO:0000256" key="1">
    <source>
        <dbReference type="RuleBase" id="RU367018"/>
    </source>
</evidence>
<organism evidence="3 4">
    <name type="scientific">Papaver atlanticum</name>
    <dbReference type="NCBI Taxonomy" id="357466"/>
    <lineage>
        <taxon>Eukaryota</taxon>
        <taxon>Viridiplantae</taxon>
        <taxon>Streptophyta</taxon>
        <taxon>Embryophyta</taxon>
        <taxon>Tracheophyta</taxon>
        <taxon>Spermatophyta</taxon>
        <taxon>Magnoliopsida</taxon>
        <taxon>Ranunculales</taxon>
        <taxon>Papaveraceae</taxon>
        <taxon>Papaveroideae</taxon>
        <taxon>Papaver</taxon>
    </lineage>
</organism>
<comment type="similarity">
    <text evidence="1">Belongs to the FHY3/FAR1 family.</text>
</comment>
<dbReference type="InterPro" id="IPR031052">
    <property type="entry name" value="FHY3/FAR1"/>
</dbReference>
<keyword evidence="1" id="KW-0539">Nucleus</keyword>
<comment type="function">
    <text evidence="1">Putative transcription activator involved in regulating light control of development.</text>
</comment>
<evidence type="ECO:0000313" key="4">
    <source>
        <dbReference type="Proteomes" id="UP001202328"/>
    </source>
</evidence>
<sequence length="374" mass="43657">MMNDSSKESDSNENVEDQCSLKSNKLKPPVVGMTFHRWGDMLKFYQEYASRVGFSIVKRSTRNNGYGILRGVTFACSEHLSKSRCKTIENGIVQSRCDAYITAKLEKCEHWRISVASLEHNHKCEPNKFSSKRCVHRHIESLERKIDLNIPADIATNVDPAVFEELWDWMVNEYDLGDNIWLKDIYEERRRWVPCYLTDTFWDGMSSTRINEAVKAFFDGYINASTTLQQFLEQYEFIRREKVEEEKEADAISSFTNSASLATTSTMEEQVRKCRHVVCVLGHNGVSELPDKYILRWWRRDVKRCHTKVKVVFSCWRNDDSTHQYYDLLGKSVELVDSVEGNDHLYRVISDWLDHMKLEVQQAIIEAKESANVM</sequence>
<keyword evidence="1" id="KW-0479">Metal-binding</keyword>
<dbReference type="Pfam" id="PF03101">
    <property type="entry name" value="FAR1"/>
    <property type="match status" value="1"/>
</dbReference>
<feature type="domain" description="FAR1" evidence="2">
    <location>
        <begin position="43"/>
        <end position="125"/>
    </location>
</feature>
<dbReference type="Proteomes" id="UP001202328">
    <property type="component" value="Unassembled WGS sequence"/>
</dbReference>
<evidence type="ECO:0000313" key="3">
    <source>
        <dbReference type="EMBL" id="KAI3957066.1"/>
    </source>
</evidence>
<dbReference type="GO" id="GO:0006355">
    <property type="term" value="P:regulation of DNA-templated transcription"/>
    <property type="evidence" value="ECO:0007669"/>
    <property type="project" value="UniProtKB-UniRule"/>
</dbReference>
<dbReference type="AlphaFoldDB" id="A0AAD4TH04"/>
<name>A0AAD4TH04_9MAGN</name>
<dbReference type="PANTHER" id="PTHR31669:SF251">
    <property type="entry name" value="PROTEIN FAR1-RELATED SEQUENCE"/>
    <property type="match status" value="1"/>
</dbReference>